<evidence type="ECO:0000313" key="16">
    <source>
        <dbReference type="EMBL" id="CAI3975637.1"/>
    </source>
</evidence>
<keyword evidence="2" id="KW-0813">Transport</keyword>
<evidence type="ECO:0000256" key="12">
    <source>
        <dbReference type="ARBA" id="ARBA00023303"/>
    </source>
</evidence>
<reference evidence="16" key="1">
    <citation type="submission" date="2022-10" db="EMBL/GenBank/DDBJ databases">
        <authorList>
            <person name="Chen Y."/>
            <person name="Dougan E. K."/>
            <person name="Chan C."/>
            <person name="Rhodes N."/>
            <person name="Thang M."/>
        </authorList>
    </citation>
    <scope>NUCLEOTIDE SEQUENCE</scope>
</reference>
<evidence type="ECO:0000256" key="6">
    <source>
        <dbReference type="ARBA" id="ARBA00022837"/>
    </source>
</evidence>
<evidence type="ECO:0000256" key="5">
    <source>
        <dbReference type="ARBA" id="ARBA00022692"/>
    </source>
</evidence>
<feature type="transmembrane region" description="Helical" evidence="14">
    <location>
        <begin position="522"/>
        <end position="545"/>
    </location>
</feature>
<name>A0A9P1FIX8_9DINO</name>
<evidence type="ECO:0000256" key="7">
    <source>
        <dbReference type="ARBA" id="ARBA00022882"/>
    </source>
</evidence>
<dbReference type="PANTHER" id="PTHR45628">
    <property type="entry name" value="VOLTAGE-DEPENDENT CALCIUM CHANNEL TYPE A SUBUNIT ALPHA-1"/>
    <property type="match status" value="1"/>
</dbReference>
<feature type="compositionally biased region" description="Polar residues" evidence="13">
    <location>
        <begin position="64"/>
        <end position="79"/>
    </location>
</feature>
<dbReference type="GO" id="GO:0008331">
    <property type="term" value="F:high voltage-gated calcium channel activity"/>
    <property type="evidence" value="ECO:0007669"/>
    <property type="project" value="TreeGrafter"/>
</dbReference>
<dbReference type="EMBL" id="CAMXCT010000215">
    <property type="protein sequence ID" value="CAI3975637.1"/>
    <property type="molecule type" value="Genomic_DNA"/>
</dbReference>
<keyword evidence="5 14" id="KW-0812">Transmembrane</keyword>
<feature type="transmembrane region" description="Helical" evidence="14">
    <location>
        <begin position="445"/>
        <end position="468"/>
    </location>
</feature>
<dbReference type="Gene3D" id="1.20.120.350">
    <property type="entry name" value="Voltage-gated potassium channels. Chain C"/>
    <property type="match status" value="1"/>
</dbReference>
<evidence type="ECO:0000256" key="2">
    <source>
        <dbReference type="ARBA" id="ARBA00022448"/>
    </source>
</evidence>
<keyword evidence="6" id="KW-0106">Calcium</keyword>
<keyword evidence="4" id="KW-0107">Calcium channel</keyword>
<evidence type="ECO:0000256" key="8">
    <source>
        <dbReference type="ARBA" id="ARBA00022989"/>
    </source>
</evidence>
<evidence type="ECO:0000256" key="4">
    <source>
        <dbReference type="ARBA" id="ARBA00022673"/>
    </source>
</evidence>
<keyword evidence="18" id="KW-1185">Reference proteome</keyword>
<dbReference type="PROSITE" id="PS00018">
    <property type="entry name" value="EF_HAND_1"/>
    <property type="match status" value="1"/>
</dbReference>
<dbReference type="InterPro" id="IPR050599">
    <property type="entry name" value="VDCC_alpha-1_subunit"/>
</dbReference>
<evidence type="ECO:0000256" key="10">
    <source>
        <dbReference type="ARBA" id="ARBA00023136"/>
    </source>
</evidence>
<keyword evidence="9" id="KW-0406">Ion transport</keyword>
<reference evidence="17 18" key="2">
    <citation type="submission" date="2024-05" db="EMBL/GenBank/DDBJ databases">
        <authorList>
            <person name="Chen Y."/>
            <person name="Shah S."/>
            <person name="Dougan E. K."/>
            <person name="Thang M."/>
            <person name="Chan C."/>
        </authorList>
    </citation>
    <scope>NUCLEOTIDE SEQUENCE [LARGE SCALE GENOMIC DNA]</scope>
</reference>
<evidence type="ECO:0000256" key="14">
    <source>
        <dbReference type="SAM" id="Phobius"/>
    </source>
</evidence>
<keyword evidence="11" id="KW-0325">Glycoprotein</keyword>
<evidence type="ECO:0000256" key="3">
    <source>
        <dbReference type="ARBA" id="ARBA00022568"/>
    </source>
</evidence>
<dbReference type="SUPFAM" id="SSF81324">
    <property type="entry name" value="Voltage-gated potassium channels"/>
    <property type="match status" value="1"/>
</dbReference>
<evidence type="ECO:0000256" key="11">
    <source>
        <dbReference type="ARBA" id="ARBA00023180"/>
    </source>
</evidence>
<feature type="region of interest" description="Disordered" evidence="13">
    <location>
        <begin position="44"/>
        <end position="79"/>
    </location>
</feature>
<evidence type="ECO:0000313" key="18">
    <source>
        <dbReference type="Proteomes" id="UP001152797"/>
    </source>
</evidence>
<proteinExistence type="predicted"/>
<gene>
    <name evidence="16" type="ORF">C1SCF055_LOCUS3934</name>
</gene>
<keyword evidence="7" id="KW-0851">Voltage-gated channel</keyword>
<comment type="subcellular location">
    <subcellularLocation>
        <location evidence="1">Membrane</location>
        <topology evidence="1">Multi-pass membrane protein</topology>
    </subcellularLocation>
</comment>
<evidence type="ECO:0000256" key="1">
    <source>
        <dbReference type="ARBA" id="ARBA00004141"/>
    </source>
</evidence>
<keyword evidence="12" id="KW-0407">Ion channel</keyword>
<feature type="domain" description="Ion transport" evidence="15">
    <location>
        <begin position="315"/>
        <end position="550"/>
    </location>
</feature>
<feature type="region of interest" description="Disordered" evidence="13">
    <location>
        <begin position="767"/>
        <end position="810"/>
    </location>
</feature>
<comment type="caution">
    <text evidence="16">The sequence shown here is derived from an EMBL/GenBank/DDBJ whole genome shotgun (WGS) entry which is preliminary data.</text>
</comment>
<protein>
    <submittedName>
        <fullName evidence="17">Voltage-dependent L-type calcium channel subunit alpha-1F</fullName>
    </submittedName>
</protein>
<evidence type="ECO:0000256" key="9">
    <source>
        <dbReference type="ARBA" id="ARBA00023065"/>
    </source>
</evidence>
<keyword evidence="3" id="KW-0109">Calcium transport</keyword>
<dbReference type="Gene3D" id="1.10.287.70">
    <property type="match status" value="1"/>
</dbReference>
<keyword evidence="10 14" id="KW-0472">Membrane</keyword>
<evidence type="ECO:0000259" key="15">
    <source>
        <dbReference type="Pfam" id="PF00520"/>
    </source>
</evidence>
<evidence type="ECO:0000256" key="13">
    <source>
        <dbReference type="SAM" id="MobiDB-lite"/>
    </source>
</evidence>
<accession>A0A9P1FIX8</accession>
<dbReference type="InterPro" id="IPR027359">
    <property type="entry name" value="Volt_channel_dom_sf"/>
</dbReference>
<dbReference type="EMBL" id="CAMXCT030000215">
    <property type="protein sequence ID" value="CAL4762949.1"/>
    <property type="molecule type" value="Genomic_DNA"/>
</dbReference>
<dbReference type="GO" id="GO:0098703">
    <property type="term" value="P:calcium ion import across plasma membrane"/>
    <property type="evidence" value="ECO:0007669"/>
    <property type="project" value="TreeGrafter"/>
</dbReference>
<dbReference type="PANTHER" id="PTHR45628:SF7">
    <property type="entry name" value="VOLTAGE-DEPENDENT CALCIUM CHANNEL TYPE A SUBUNIT ALPHA-1"/>
    <property type="match status" value="1"/>
</dbReference>
<dbReference type="AlphaFoldDB" id="A0A9P1FIX8"/>
<feature type="transmembrane region" description="Helical" evidence="14">
    <location>
        <begin position="337"/>
        <end position="357"/>
    </location>
</feature>
<dbReference type="Pfam" id="PF00520">
    <property type="entry name" value="Ion_trans"/>
    <property type="match status" value="1"/>
</dbReference>
<dbReference type="InterPro" id="IPR005821">
    <property type="entry name" value="Ion_trans_dom"/>
</dbReference>
<dbReference type="InterPro" id="IPR018247">
    <property type="entry name" value="EF_Hand_1_Ca_BS"/>
</dbReference>
<dbReference type="EMBL" id="CAMXCT020000215">
    <property type="protein sequence ID" value="CAL1129012.1"/>
    <property type="molecule type" value="Genomic_DNA"/>
</dbReference>
<sequence length="810" mass="90529">MDKQNFARVVDESLHNLRWKLLDAFPEIQAGCDSLLGTSTSPTNFAHLTPMVKDSPKDSPSPSRRQSLAPTISPADSMQSQVLRMEQEEIDTPRHRHPELVPAFQGSEEEGQKIRSRLRLRLGALNDSLVSGKGLHDACVALGLTAYTVEDMNSLVNLLADYIQLDFEREEGVVYEKPRRLSVNSANMFFFSNHHQPAVPVVSGKPVWHWPCSLTSRNLHRSASMQQTFDPFAGVSKHFNLVPAMPLMEIFLAKECEVHRRIFGPRYMKQFKAMKEILLAGDTNRLVAELTFVRINDLAAPPEDRSIGVFLEPMVASVIIANGVVVGFQADPEYANWHGWLGVESAFAFFLIAEILLRMLVIQGRKTFFCGQESAWNFFDLLLAASGLADVCIQLAGADMPDVFATSLLRFCRLIRLVRIVKVFRLKAMKDLRLMVKGLVAGVKTLVLAFTLLFTVLYVISGFATMTIGGSQKTIDLGLQRYFLTIPDSMFTCFRCFTGECVNDSGQPIHAMLADAFGPIFVFPYVASFMLVSLGIFNVILAVYVDITMKAAKENDLTVEQHNRESIRIARIARELLKKFAAAFRLFQDMNEEDSAQPKIKLSKSNGFMDADVLESIAITKELFLMVIQDRRVQGLMDELELPPDRANLFEIIDADGSGTLQLSELVHGLLKIRGEISKSDVVAGLLATKAVQEKVEEVLQENARHVDELKFELQGLQLAMRSAGSREPSREPSVRFTGTEPLEEVPQLEEDKVMGILEEESPRLPSITKPSFLLQAPQRPKELVDDSEVAPPAEEASPENEIIELQRTE</sequence>
<dbReference type="Proteomes" id="UP001152797">
    <property type="component" value="Unassembled WGS sequence"/>
</dbReference>
<evidence type="ECO:0000313" key="17">
    <source>
        <dbReference type="EMBL" id="CAL4762949.1"/>
    </source>
</evidence>
<organism evidence="16">
    <name type="scientific">Cladocopium goreaui</name>
    <dbReference type="NCBI Taxonomy" id="2562237"/>
    <lineage>
        <taxon>Eukaryota</taxon>
        <taxon>Sar</taxon>
        <taxon>Alveolata</taxon>
        <taxon>Dinophyceae</taxon>
        <taxon>Suessiales</taxon>
        <taxon>Symbiodiniaceae</taxon>
        <taxon>Cladocopium</taxon>
    </lineage>
</organism>
<keyword evidence="8 14" id="KW-1133">Transmembrane helix</keyword>
<dbReference type="GO" id="GO:0005891">
    <property type="term" value="C:voltage-gated calcium channel complex"/>
    <property type="evidence" value="ECO:0007669"/>
    <property type="project" value="TreeGrafter"/>
</dbReference>
<dbReference type="OrthoDB" id="434519at2759"/>